<proteinExistence type="predicted"/>
<dbReference type="InterPro" id="IPR035965">
    <property type="entry name" value="PAS-like_dom_sf"/>
</dbReference>
<dbReference type="PANTHER" id="PTHR44591">
    <property type="entry name" value="STRESS RESPONSE REGULATOR PROTEIN 1"/>
    <property type="match status" value="1"/>
</dbReference>
<dbReference type="GO" id="GO:0016301">
    <property type="term" value="F:kinase activity"/>
    <property type="evidence" value="ECO:0007669"/>
    <property type="project" value="UniProtKB-KW"/>
</dbReference>
<sequence>MAVPERVVVLGASSEQHEQILQHLRGFPVDVLPPATPFSHFSNDDLPDGVLVIGTMASLAMRLNEINALVQHLPDGLVVLNHQQQVLWWNRRIEELAGTNDLSGRDFFGILQNPQIEGPDFSPLNQALATSETTRTKLRLSDKQYLEILVSPVLDDHNELPLGLVVTVHDISNDVLEREKLNAIHQAGRELGDLSAEELIEMSVEDRIELLKQKIIQFTQDTLNYETIEIRLLDRNTKSLDPLLHVGMTEEASHRKLFANATNNGVTGFVAATGSSYLCEETSSDPLYLPGALGARSSLTVPLILHDEVLGTFNVESSKAGAFSHRDLQFLELFAREIAISLNTLELFAVEKMTAQSESMNLVLREIHRPLSEILGDANWILDGFIGHQPEICERLQRVINHTRGIRDLIMKIGEAAQPALPHAPVAYQPAAQRARIRGKRILVVDQDDTIRQAANDLLVRFGCVVEAASSGIEAERLVRGYHYDAAIIDIRLPDMTGFDGFVRIRQLNEHLPVILMTGFGYDPSHSIVKARQMGLKSALYKPFRLEQLLSELEKVMTPPAEPTAS</sequence>
<dbReference type="SMART" id="SM00065">
    <property type="entry name" value="GAF"/>
    <property type="match status" value="1"/>
</dbReference>
<dbReference type="PANTHER" id="PTHR44591:SF3">
    <property type="entry name" value="RESPONSE REGULATORY DOMAIN-CONTAINING PROTEIN"/>
    <property type="match status" value="1"/>
</dbReference>
<dbReference type="CDD" id="cd00130">
    <property type="entry name" value="PAS"/>
    <property type="match status" value="1"/>
</dbReference>
<dbReference type="Gene3D" id="3.30.450.20">
    <property type="entry name" value="PAS domain"/>
    <property type="match status" value="1"/>
</dbReference>
<evidence type="ECO:0000313" key="7">
    <source>
        <dbReference type="Proteomes" id="UP000315349"/>
    </source>
</evidence>
<keyword evidence="1 4" id="KW-0597">Phosphoprotein</keyword>
<dbReference type="Proteomes" id="UP000315349">
    <property type="component" value="Chromosome"/>
</dbReference>
<dbReference type="Pfam" id="PF01590">
    <property type="entry name" value="GAF"/>
    <property type="match status" value="1"/>
</dbReference>
<evidence type="ECO:0000313" key="6">
    <source>
        <dbReference type="EMBL" id="QDV30801.1"/>
    </source>
</evidence>
<dbReference type="CDD" id="cd00156">
    <property type="entry name" value="REC"/>
    <property type="match status" value="1"/>
</dbReference>
<evidence type="ECO:0000259" key="5">
    <source>
        <dbReference type="PROSITE" id="PS50110"/>
    </source>
</evidence>
<reference evidence="6 7" key="1">
    <citation type="submission" date="2019-02" db="EMBL/GenBank/DDBJ databases">
        <title>Deep-cultivation of Planctomycetes and their phenomic and genomic characterization uncovers novel biology.</title>
        <authorList>
            <person name="Wiegand S."/>
            <person name="Jogler M."/>
            <person name="Boedeker C."/>
            <person name="Pinto D."/>
            <person name="Vollmers J."/>
            <person name="Rivas-Marin E."/>
            <person name="Kohn T."/>
            <person name="Peeters S.H."/>
            <person name="Heuer A."/>
            <person name="Rast P."/>
            <person name="Oberbeckmann S."/>
            <person name="Bunk B."/>
            <person name="Jeske O."/>
            <person name="Meyerdierks A."/>
            <person name="Storesund J.E."/>
            <person name="Kallscheuer N."/>
            <person name="Luecker S."/>
            <person name="Lage O.M."/>
            <person name="Pohl T."/>
            <person name="Merkel B.J."/>
            <person name="Hornburger P."/>
            <person name="Mueller R.-W."/>
            <person name="Bruemmer F."/>
            <person name="Labrenz M."/>
            <person name="Spormann A.M."/>
            <person name="Op den Camp H."/>
            <person name="Overmann J."/>
            <person name="Amann R."/>
            <person name="Jetten M.S.M."/>
            <person name="Mascher T."/>
            <person name="Medema M.H."/>
            <person name="Devos D.P."/>
            <person name="Kaster A.-K."/>
            <person name="Ovreas L."/>
            <person name="Rohde M."/>
            <person name="Galperin M.Y."/>
            <person name="Jogler C."/>
        </authorList>
    </citation>
    <scope>NUCLEOTIDE SEQUENCE [LARGE SCALE GENOMIC DNA]</scope>
    <source>
        <strain evidence="6 7">Spb1</strain>
    </source>
</reference>
<dbReference type="PROSITE" id="PS50110">
    <property type="entry name" value="RESPONSE_REGULATORY"/>
    <property type="match status" value="1"/>
</dbReference>
<name>A0A518GQP4_9PLAN</name>
<dbReference type="EMBL" id="CP036299">
    <property type="protein sequence ID" value="QDV30801.1"/>
    <property type="molecule type" value="Genomic_DNA"/>
</dbReference>
<evidence type="ECO:0000256" key="2">
    <source>
        <dbReference type="ARBA" id="ARBA00022679"/>
    </source>
</evidence>
<protein>
    <submittedName>
        <fullName evidence="6">Response regulator protein TodT</fullName>
    </submittedName>
</protein>
<dbReference type="SUPFAM" id="SSF55785">
    <property type="entry name" value="PYP-like sensor domain (PAS domain)"/>
    <property type="match status" value="1"/>
</dbReference>
<dbReference type="SMART" id="SM00448">
    <property type="entry name" value="REC"/>
    <property type="match status" value="1"/>
</dbReference>
<dbReference type="InterPro" id="IPR011006">
    <property type="entry name" value="CheY-like_superfamily"/>
</dbReference>
<dbReference type="Gene3D" id="3.30.450.40">
    <property type="match status" value="1"/>
</dbReference>
<dbReference type="InterPro" id="IPR013656">
    <property type="entry name" value="PAS_4"/>
</dbReference>
<dbReference type="SUPFAM" id="SSF52172">
    <property type="entry name" value="CheY-like"/>
    <property type="match status" value="1"/>
</dbReference>
<keyword evidence="2" id="KW-0808">Transferase</keyword>
<accession>A0A518GQP4</accession>
<dbReference type="KEGG" id="peh:Spb1_27360"/>
<keyword evidence="3" id="KW-0418">Kinase</keyword>
<evidence type="ECO:0000256" key="1">
    <source>
        <dbReference type="ARBA" id="ARBA00022553"/>
    </source>
</evidence>
<feature type="modified residue" description="4-aspartylphosphate" evidence="4">
    <location>
        <position position="490"/>
    </location>
</feature>
<feature type="domain" description="Response regulatory" evidence="5">
    <location>
        <begin position="441"/>
        <end position="557"/>
    </location>
</feature>
<dbReference type="GO" id="GO:0000160">
    <property type="term" value="P:phosphorelay signal transduction system"/>
    <property type="evidence" value="ECO:0007669"/>
    <property type="project" value="InterPro"/>
</dbReference>
<dbReference type="InterPro" id="IPR003018">
    <property type="entry name" value="GAF"/>
</dbReference>
<dbReference type="OrthoDB" id="227620at2"/>
<evidence type="ECO:0000256" key="3">
    <source>
        <dbReference type="ARBA" id="ARBA00022777"/>
    </source>
</evidence>
<gene>
    <name evidence="6" type="primary">todT</name>
    <name evidence="6" type="ORF">Spb1_27360</name>
</gene>
<dbReference type="Pfam" id="PF08448">
    <property type="entry name" value="PAS_4"/>
    <property type="match status" value="1"/>
</dbReference>
<dbReference type="InterPro" id="IPR000014">
    <property type="entry name" value="PAS"/>
</dbReference>
<dbReference type="AlphaFoldDB" id="A0A518GQP4"/>
<dbReference type="InterPro" id="IPR001789">
    <property type="entry name" value="Sig_transdc_resp-reg_receiver"/>
</dbReference>
<organism evidence="6 7">
    <name type="scientific">Planctopirus ephydatiae</name>
    <dbReference type="NCBI Taxonomy" id="2528019"/>
    <lineage>
        <taxon>Bacteria</taxon>
        <taxon>Pseudomonadati</taxon>
        <taxon>Planctomycetota</taxon>
        <taxon>Planctomycetia</taxon>
        <taxon>Planctomycetales</taxon>
        <taxon>Planctomycetaceae</taxon>
        <taxon>Planctopirus</taxon>
    </lineage>
</organism>
<dbReference type="Gene3D" id="3.40.50.2300">
    <property type="match status" value="1"/>
</dbReference>
<dbReference type="RefSeq" id="WP_145300727.1">
    <property type="nucleotide sequence ID" value="NZ_CP036299.1"/>
</dbReference>
<dbReference type="SUPFAM" id="SSF55781">
    <property type="entry name" value="GAF domain-like"/>
    <property type="match status" value="1"/>
</dbReference>
<evidence type="ECO:0000256" key="4">
    <source>
        <dbReference type="PROSITE-ProRule" id="PRU00169"/>
    </source>
</evidence>
<dbReference type="InterPro" id="IPR050595">
    <property type="entry name" value="Bact_response_regulator"/>
</dbReference>
<dbReference type="SMART" id="SM00091">
    <property type="entry name" value="PAS"/>
    <property type="match status" value="1"/>
</dbReference>
<keyword evidence="7" id="KW-1185">Reference proteome</keyword>
<dbReference type="InterPro" id="IPR029016">
    <property type="entry name" value="GAF-like_dom_sf"/>
</dbReference>
<dbReference type="Pfam" id="PF00072">
    <property type="entry name" value="Response_reg"/>
    <property type="match status" value="1"/>
</dbReference>